<sequence length="35" mass="3911">NKNYQKMLSLLGNSGNLVVVQASRLITTLHQEDKP</sequence>
<name>A0A820KHN5_9BILA</name>
<accession>A0A820KHN5</accession>
<evidence type="ECO:0000313" key="2">
    <source>
        <dbReference type="Proteomes" id="UP000663881"/>
    </source>
</evidence>
<dbReference type="AlphaFoldDB" id="A0A820KHN5"/>
<dbReference type="EMBL" id="CAJOAY010020753">
    <property type="protein sequence ID" value="CAF4342443.1"/>
    <property type="molecule type" value="Genomic_DNA"/>
</dbReference>
<evidence type="ECO:0000313" key="1">
    <source>
        <dbReference type="EMBL" id="CAF4342443.1"/>
    </source>
</evidence>
<comment type="caution">
    <text evidence="1">The sequence shown here is derived from an EMBL/GenBank/DDBJ whole genome shotgun (WGS) entry which is preliminary data.</text>
</comment>
<gene>
    <name evidence="1" type="ORF">OKA104_LOCUS48359</name>
</gene>
<feature type="non-terminal residue" evidence="1">
    <location>
        <position position="1"/>
    </location>
</feature>
<proteinExistence type="predicted"/>
<organism evidence="1 2">
    <name type="scientific">Adineta steineri</name>
    <dbReference type="NCBI Taxonomy" id="433720"/>
    <lineage>
        <taxon>Eukaryota</taxon>
        <taxon>Metazoa</taxon>
        <taxon>Spiralia</taxon>
        <taxon>Gnathifera</taxon>
        <taxon>Rotifera</taxon>
        <taxon>Eurotatoria</taxon>
        <taxon>Bdelloidea</taxon>
        <taxon>Adinetida</taxon>
        <taxon>Adinetidae</taxon>
        <taxon>Adineta</taxon>
    </lineage>
</organism>
<protein>
    <submittedName>
        <fullName evidence="1">Uncharacterized protein</fullName>
    </submittedName>
</protein>
<reference evidence="1" key="1">
    <citation type="submission" date="2021-02" db="EMBL/GenBank/DDBJ databases">
        <authorList>
            <person name="Nowell W R."/>
        </authorList>
    </citation>
    <scope>NUCLEOTIDE SEQUENCE</scope>
</reference>
<dbReference type="Proteomes" id="UP000663881">
    <property type="component" value="Unassembled WGS sequence"/>
</dbReference>